<reference evidence="4 5" key="1">
    <citation type="submission" date="2017-12" db="EMBL/GenBank/DDBJ databases">
        <title>The whole genome sequence of the Acidipropionibacterium virtanenii sp. nov. type strain JS278.</title>
        <authorList>
            <person name="Laine P."/>
            <person name="Deptula P."/>
            <person name="Varmanen P."/>
            <person name="Auvinen P."/>
        </authorList>
    </citation>
    <scope>NUCLEOTIDE SEQUENCE [LARGE SCALE GENOMIC DNA]</scope>
    <source>
        <strain evidence="4 5">JS278</strain>
    </source>
</reference>
<dbReference type="Gene3D" id="3.40.50.720">
    <property type="entry name" value="NAD(P)-binding Rossmann-like Domain"/>
    <property type="match status" value="1"/>
</dbReference>
<dbReference type="Proteomes" id="UP000251995">
    <property type="component" value="Chromosome"/>
</dbReference>
<protein>
    <submittedName>
        <fullName evidence="4">Scyllo-inositol 2-dehydrogenase (NAD(+))</fullName>
        <ecNumber evidence="4">1.1.1.370</ecNumber>
    </submittedName>
</protein>
<keyword evidence="5" id="KW-1185">Reference proteome</keyword>
<dbReference type="GO" id="GO:0016491">
    <property type="term" value="F:oxidoreductase activity"/>
    <property type="evidence" value="ECO:0007669"/>
    <property type="project" value="UniProtKB-KW"/>
</dbReference>
<dbReference type="PANTHER" id="PTHR43818:SF11">
    <property type="entry name" value="BCDNA.GH03377"/>
    <property type="match status" value="1"/>
</dbReference>
<sequence length="389" mass="41067">MSEQINVALVGAGYAGQSHAYGYQNAQMDDELNGVKVVLHTVVDPNEELARQVAGKYGFLHTATDIQTVLDDPEIDAVSMALPNRMYVDIVPKVVAAGKHIFCEKPLGLDAAEAEIIVKAAEDAGVVNAVGFSFRRIPALAALSELVADGTLGEIEWFRAYYYADYAASPEEPRTWRYVQEQSGGGAVADIGAHTLDTVRYVVGDITEVTSAQLTTVITERPMPAGGIGHAVKASATERGPVDNDDIANLSVRTSSGAVGNVTLSRIACGVPNDLGIEVFGTKGHARFASAQMDQLVVYENSEARPGFDGARTIVAGPDFPYFGTTAAMPGRGVGTGYGEAFMAEIQEFVKAVVKGQKVTNPFRDAIGTMKVISAAQKSAADGHPVAID</sequence>
<dbReference type="PANTHER" id="PTHR43818">
    <property type="entry name" value="BCDNA.GH03377"/>
    <property type="match status" value="1"/>
</dbReference>
<dbReference type="InterPro" id="IPR000683">
    <property type="entry name" value="Gfo/Idh/MocA-like_OxRdtase_N"/>
</dbReference>
<dbReference type="InterPro" id="IPR055170">
    <property type="entry name" value="GFO_IDH_MocA-like_dom"/>
</dbReference>
<evidence type="ECO:0000313" key="4">
    <source>
        <dbReference type="EMBL" id="AXE40063.1"/>
    </source>
</evidence>
<evidence type="ECO:0000259" key="2">
    <source>
        <dbReference type="Pfam" id="PF01408"/>
    </source>
</evidence>
<evidence type="ECO:0000256" key="1">
    <source>
        <dbReference type="ARBA" id="ARBA00023002"/>
    </source>
</evidence>
<dbReference type="RefSeq" id="WP_114045830.1">
    <property type="nucleotide sequence ID" value="NZ_CP025198.1"/>
</dbReference>
<dbReference type="GO" id="GO:0000166">
    <property type="term" value="F:nucleotide binding"/>
    <property type="evidence" value="ECO:0007669"/>
    <property type="project" value="InterPro"/>
</dbReference>
<dbReference type="Pfam" id="PF22725">
    <property type="entry name" value="GFO_IDH_MocA_C3"/>
    <property type="match status" value="1"/>
</dbReference>
<dbReference type="KEGG" id="acij:JS278_02929"/>
<dbReference type="InterPro" id="IPR036291">
    <property type="entry name" value="NAD(P)-bd_dom_sf"/>
</dbReference>
<dbReference type="Gene3D" id="3.30.360.10">
    <property type="entry name" value="Dihydrodipicolinate Reductase, domain 2"/>
    <property type="match status" value="1"/>
</dbReference>
<dbReference type="SUPFAM" id="SSF55347">
    <property type="entry name" value="Glyceraldehyde-3-phosphate dehydrogenase-like, C-terminal domain"/>
    <property type="match status" value="1"/>
</dbReference>
<gene>
    <name evidence="4" type="primary">iolX_4</name>
    <name evidence="4" type="ORF">JS278_02929</name>
</gene>
<evidence type="ECO:0000313" key="5">
    <source>
        <dbReference type="Proteomes" id="UP000251995"/>
    </source>
</evidence>
<accession>A0A344UXR5</accession>
<dbReference type="SUPFAM" id="SSF51735">
    <property type="entry name" value="NAD(P)-binding Rossmann-fold domains"/>
    <property type="match status" value="1"/>
</dbReference>
<name>A0A344UXR5_9ACTN</name>
<feature type="domain" description="GFO/IDH/MocA-like oxidoreductase" evidence="3">
    <location>
        <begin position="142"/>
        <end position="286"/>
    </location>
</feature>
<dbReference type="AlphaFoldDB" id="A0A344UXR5"/>
<organism evidence="4 5">
    <name type="scientific">Acidipropionibacterium virtanenii</name>
    <dbReference type="NCBI Taxonomy" id="2057246"/>
    <lineage>
        <taxon>Bacteria</taxon>
        <taxon>Bacillati</taxon>
        <taxon>Actinomycetota</taxon>
        <taxon>Actinomycetes</taxon>
        <taxon>Propionibacteriales</taxon>
        <taxon>Propionibacteriaceae</taxon>
        <taxon>Acidipropionibacterium</taxon>
    </lineage>
</organism>
<dbReference type="EMBL" id="CP025198">
    <property type="protein sequence ID" value="AXE40063.1"/>
    <property type="molecule type" value="Genomic_DNA"/>
</dbReference>
<dbReference type="EC" id="1.1.1.370" evidence="4"/>
<dbReference type="OrthoDB" id="9792085at2"/>
<dbReference type="Pfam" id="PF01408">
    <property type="entry name" value="GFO_IDH_MocA"/>
    <property type="match status" value="1"/>
</dbReference>
<feature type="domain" description="Gfo/Idh/MocA-like oxidoreductase N-terminal" evidence="2">
    <location>
        <begin position="5"/>
        <end position="132"/>
    </location>
</feature>
<dbReference type="InterPro" id="IPR050463">
    <property type="entry name" value="Gfo/Idh/MocA_oxidrdct_glycsds"/>
</dbReference>
<proteinExistence type="predicted"/>
<keyword evidence="1 4" id="KW-0560">Oxidoreductase</keyword>
<evidence type="ECO:0000259" key="3">
    <source>
        <dbReference type="Pfam" id="PF22725"/>
    </source>
</evidence>